<dbReference type="Proteomes" id="UP000315648">
    <property type="component" value="Unassembled WGS sequence"/>
</dbReference>
<dbReference type="PANTHER" id="PTHR13871:SF96">
    <property type="entry name" value="THIOREDOXIN DOMAIN-CONTAINING PROTEIN"/>
    <property type="match status" value="1"/>
</dbReference>
<protein>
    <submittedName>
        <fullName evidence="7">Redoxin domain-containing protein</fullName>
    </submittedName>
</protein>
<evidence type="ECO:0000256" key="5">
    <source>
        <dbReference type="SAM" id="SignalP"/>
    </source>
</evidence>
<dbReference type="Gene3D" id="3.40.30.10">
    <property type="entry name" value="Glutaredoxin"/>
    <property type="match status" value="1"/>
</dbReference>
<dbReference type="InterPro" id="IPR052259">
    <property type="entry name" value="Nucleoredoxin-like"/>
</dbReference>
<feature type="chain" id="PRO_5021999477" evidence="5">
    <location>
        <begin position="26"/>
        <end position="251"/>
    </location>
</feature>
<comment type="caution">
    <text evidence="7">The sequence shown here is derived from an EMBL/GenBank/DDBJ whole genome shotgun (WGS) entry which is preliminary data.</text>
</comment>
<dbReference type="Gene3D" id="2.30.30.700">
    <property type="entry name" value="SLA1 homology domain 1"/>
    <property type="match status" value="1"/>
</dbReference>
<reference evidence="7 8" key="1">
    <citation type="submission" date="2019-07" db="EMBL/GenBank/DDBJ databases">
        <title>Description of 53C-WASEF.</title>
        <authorList>
            <person name="Pitt A."/>
            <person name="Hahn M.W."/>
        </authorList>
    </citation>
    <scope>NUCLEOTIDE SEQUENCE [LARGE SCALE GENOMIC DNA]</scope>
    <source>
        <strain evidence="7 8">53C-WASEF</strain>
    </source>
</reference>
<dbReference type="InterPro" id="IPR036249">
    <property type="entry name" value="Thioredoxin-like_sf"/>
</dbReference>
<name>A0A556QNY4_9BACT</name>
<evidence type="ECO:0000313" key="8">
    <source>
        <dbReference type="Proteomes" id="UP000315648"/>
    </source>
</evidence>
<keyword evidence="2" id="KW-0560">Oxidoreductase</keyword>
<evidence type="ECO:0000256" key="3">
    <source>
        <dbReference type="ARBA" id="ARBA00023027"/>
    </source>
</evidence>
<dbReference type="OrthoDB" id="9812978at2"/>
<dbReference type="InterPro" id="IPR013766">
    <property type="entry name" value="Thioredoxin_domain"/>
</dbReference>
<accession>A0A556QNY4</accession>
<keyword evidence="8" id="KW-1185">Reference proteome</keyword>
<dbReference type="Pfam" id="PF13905">
    <property type="entry name" value="Thioredoxin_8"/>
    <property type="match status" value="1"/>
</dbReference>
<dbReference type="PANTHER" id="PTHR13871">
    <property type="entry name" value="THIOREDOXIN"/>
    <property type="match status" value="1"/>
</dbReference>
<gene>
    <name evidence="7" type="ORF">FPL22_03350</name>
</gene>
<feature type="domain" description="Thioredoxin" evidence="6">
    <location>
        <begin position="81"/>
        <end position="251"/>
    </location>
</feature>
<dbReference type="SUPFAM" id="SSF52833">
    <property type="entry name" value="Thioredoxin-like"/>
    <property type="match status" value="1"/>
</dbReference>
<evidence type="ECO:0000259" key="6">
    <source>
        <dbReference type="PROSITE" id="PS51352"/>
    </source>
</evidence>
<dbReference type="AlphaFoldDB" id="A0A556QNY4"/>
<feature type="signal peptide" evidence="5">
    <location>
        <begin position="1"/>
        <end position="25"/>
    </location>
</feature>
<evidence type="ECO:0000256" key="2">
    <source>
        <dbReference type="ARBA" id="ARBA00023002"/>
    </source>
</evidence>
<dbReference type="GO" id="GO:0016491">
    <property type="term" value="F:oxidoreductase activity"/>
    <property type="evidence" value="ECO:0007669"/>
    <property type="project" value="UniProtKB-KW"/>
</dbReference>
<dbReference type="PROSITE" id="PS51352">
    <property type="entry name" value="THIOREDOXIN_2"/>
    <property type="match status" value="1"/>
</dbReference>
<dbReference type="EMBL" id="VMBG01000001">
    <property type="protein sequence ID" value="TSJ78354.1"/>
    <property type="molecule type" value="Genomic_DNA"/>
</dbReference>
<comment type="similarity">
    <text evidence="4">Belongs to the nucleoredoxin family.</text>
</comment>
<keyword evidence="1" id="KW-0677">Repeat</keyword>
<dbReference type="InterPro" id="IPR012336">
    <property type="entry name" value="Thioredoxin-like_fold"/>
</dbReference>
<evidence type="ECO:0000256" key="4">
    <source>
        <dbReference type="ARBA" id="ARBA00025782"/>
    </source>
</evidence>
<keyword evidence="5" id="KW-0732">Signal</keyword>
<keyword evidence="3" id="KW-0520">NAD</keyword>
<evidence type="ECO:0000313" key="7">
    <source>
        <dbReference type="EMBL" id="TSJ78354.1"/>
    </source>
</evidence>
<proteinExistence type="inferred from homology"/>
<evidence type="ECO:0000256" key="1">
    <source>
        <dbReference type="ARBA" id="ARBA00022737"/>
    </source>
</evidence>
<organism evidence="7 8">
    <name type="scientific">Rariglobus hedericola</name>
    <dbReference type="NCBI Taxonomy" id="2597822"/>
    <lineage>
        <taxon>Bacteria</taxon>
        <taxon>Pseudomonadati</taxon>
        <taxon>Verrucomicrobiota</taxon>
        <taxon>Opitutia</taxon>
        <taxon>Opitutales</taxon>
        <taxon>Opitutaceae</taxon>
        <taxon>Rariglobus</taxon>
    </lineage>
</organism>
<sequence length="251" mass="27315">MSLFFSSRALTTMVALLTTAAVSQAEFRTWTKTNGEHIEAELAGQTTAAVKLRTKNGSMEIWSKDRLSEEDRAFIGIGGSTAAKTETPAAEAPPEQPATTIFPITRQLGGKLVSMTNGVTAPVPASRVAGVKYYAFYYSASWCPPCRAFTPDLVEAYKKIKAKHPEFEIVFVSSDESESAMKSYMKGDKMEWTAVRFADIASTPLLEKYSQRGIPNLVFVDGSGKVLSASYEGGNYVGPRKVLADIKKTLN</sequence>